<dbReference type="Pfam" id="PF03016">
    <property type="entry name" value="Exostosin_GT47"/>
    <property type="match status" value="1"/>
</dbReference>
<dbReference type="AlphaFoldDB" id="A0AAP0RRJ4"/>
<comment type="similarity">
    <text evidence="2">Belongs to the glycosyltransferase 47 family.</text>
</comment>
<evidence type="ECO:0000256" key="5">
    <source>
        <dbReference type="ARBA" id="ARBA00023034"/>
    </source>
</evidence>
<reference evidence="8 9" key="1">
    <citation type="journal article" date="2024" name="Plant J.">
        <title>Genome sequences and population genomics reveal climatic adaptation and genomic divergence between two closely related sweetgum species.</title>
        <authorList>
            <person name="Xu W.Q."/>
            <person name="Ren C.Q."/>
            <person name="Zhang X.Y."/>
            <person name="Comes H.P."/>
            <person name="Liu X.H."/>
            <person name="Li Y.G."/>
            <person name="Kettle C.J."/>
            <person name="Jalonen R."/>
            <person name="Gaisberger H."/>
            <person name="Ma Y.Z."/>
            <person name="Qiu Y.X."/>
        </authorList>
    </citation>
    <scope>NUCLEOTIDE SEQUENCE [LARGE SCALE GENOMIC DNA]</scope>
    <source>
        <strain evidence="8">Hangzhou</strain>
    </source>
</reference>
<keyword evidence="5" id="KW-0333">Golgi apparatus</keyword>
<evidence type="ECO:0000313" key="9">
    <source>
        <dbReference type="Proteomes" id="UP001415857"/>
    </source>
</evidence>
<keyword evidence="6" id="KW-0732">Signal</keyword>
<dbReference type="EMBL" id="JBBPBK010000006">
    <property type="protein sequence ID" value="KAK9283263.1"/>
    <property type="molecule type" value="Genomic_DNA"/>
</dbReference>
<dbReference type="PANTHER" id="PTHR11062">
    <property type="entry name" value="EXOSTOSIN HEPARAN SULFATE GLYCOSYLTRANSFERASE -RELATED"/>
    <property type="match status" value="1"/>
</dbReference>
<evidence type="ECO:0000256" key="2">
    <source>
        <dbReference type="ARBA" id="ARBA00010271"/>
    </source>
</evidence>
<keyword evidence="4" id="KW-0735">Signal-anchor</keyword>
<evidence type="ECO:0000259" key="7">
    <source>
        <dbReference type="Pfam" id="PF03016"/>
    </source>
</evidence>
<evidence type="ECO:0000256" key="6">
    <source>
        <dbReference type="SAM" id="SignalP"/>
    </source>
</evidence>
<feature type="signal peptide" evidence="6">
    <location>
        <begin position="1"/>
        <end position="22"/>
    </location>
</feature>
<sequence length="351" mass="39787">MANPFFSLLLFLSLFPTPSLQSKPLPDLTSPYLSPSTIFPNFQKMLRTFKIFTYEPPKDFTFNTPAESLFYSSLLNGPFATQNPNEAHLFLVPFPSDLSTRSISRFIRDFRTEHPYWNRTLGADHFYISCAGLGYESDRNLVELKKNSVQISCFPTPHGKFIPHKDITLPPLNPSPLAPPQAPPNNRSSRYLGYFKSNGQVGLLNQLNGDPEFMIESEPSDELTYAERLEGSQFCLFLYGGDVSGIGEALRFGCVPAVITDCPIQDLPFMDVLVWSEIAVFVGRGGGAEELKGVLRRTCGDKYERMRALGVTASQHFVWNASPQSYDAFHTVLYQLWLRRHTIRYARREWS</sequence>
<dbReference type="InterPro" id="IPR040911">
    <property type="entry name" value="Exostosin_GT47"/>
</dbReference>
<comment type="subcellular location">
    <subcellularLocation>
        <location evidence="1">Golgi apparatus membrane</location>
        <topology evidence="1">Single-pass type II membrane protein</topology>
    </subcellularLocation>
</comment>
<dbReference type="GO" id="GO:0016757">
    <property type="term" value="F:glycosyltransferase activity"/>
    <property type="evidence" value="ECO:0007669"/>
    <property type="project" value="UniProtKB-KW"/>
</dbReference>
<keyword evidence="9" id="KW-1185">Reference proteome</keyword>
<dbReference type="GO" id="GO:0000139">
    <property type="term" value="C:Golgi membrane"/>
    <property type="evidence" value="ECO:0007669"/>
    <property type="project" value="UniProtKB-SubCell"/>
</dbReference>
<dbReference type="Proteomes" id="UP001415857">
    <property type="component" value="Unassembled WGS sequence"/>
</dbReference>
<evidence type="ECO:0000256" key="4">
    <source>
        <dbReference type="ARBA" id="ARBA00022968"/>
    </source>
</evidence>
<feature type="chain" id="PRO_5042880587" description="Exostosin GT47 domain-containing protein" evidence="6">
    <location>
        <begin position="23"/>
        <end position="351"/>
    </location>
</feature>
<evidence type="ECO:0000313" key="8">
    <source>
        <dbReference type="EMBL" id="KAK9283263.1"/>
    </source>
</evidence>
<comment type="caution">
    <text evidence="8">The sequence shown here is derived from an EMBL/GenBank/DDBJ whole genome shotgun (WGS) entry which is preliminary data.</text>
</comment>
<accession>A0AAP0RRJ4</accession>
<protein>
    <recommendedName>
        <fullName evidence="7">Exostosin GT47 domain-containing protein</fullName>
    </recommendedName>
</protein>
<feature type="domain" description="Exostosin GT47" evidence="7">
    <location>
        <begin position="47"/>
        <end position="283"/>
    </location>
</feature>
<evidence type="ECO:0000256" key="1">
    <source>
        <dbReference type="ARBA" id="ARBA00004323"/>
    </source>
</evidence>
<dbReference type="PANTHER" id="PTHR11062:SF253">
    <property type="entry name" value="EXOSTOSIN GT47 DOMAIN-CONTAINING PROTEIN"/>
    <property type="match status" value="1"/>
</dbReference>
<evidence type="ECO:0000256" key="3">
    <source>
        <dbReference type="ARBA" id="ARBA00022676"/>
    </source>
</evidence>
<keyword evidence="3" id="KW-0328">Glycosyltransferase</keyword>
<name>A0AAP0RRJ4_LIQFO</name>
<proteinExistence type="inferred from homology"/>
<gene>
    <name evidence="8" type="ORF">L1049_011499</name>
</gene>
<keyword evidence="3" id="KW-0808">Transferase</keyword>
<organism evidence="8 9">
    <name type="scientific">Liquidambar formosana</name>
    <name type="common">Formosan gum</name>
    <dbReference type="NCBI Taxonomy" id="63359"/>
    <lineage>
        <taxon>Eukaryota</taxon>
        <taxon>Viridiplantae</taxon>
        <taxon>Streptophyta</taxon>
        <taxon>Embryophyta</taxon>
        <taxon>Tracheophyta</taxon>
        <taxon>Spermatophyta</taxon>
        <taxon>Magnoliopsida</taxon>
        <taxon>eudicotyledons</taxon>
        <taxon>Gunneridae</taxon>
        <taxon>Pentapetalae</taxon>
        <taxon>Saxifragales</taxon>
        <taxon>Altingiaceae</taxon>
        <taxon>Liquidambar</taxon>
    </lineage>
</organism>
<keyword evidence="4" id="KW-0812">Transmembrane</keyword>
<dbReference type="InterPro" id="IPR004263">
    <property type="entry name" value="Exostosin"/>
</dbReference>